<name>A0ABQ4UIC8_9HYPH</name>
<reference evidence="1" key="2">
    <citation type="submission" date="2021-08" db="EMBL/GenBank/DDBJ databases">
        <authorList>
            <person name="Tani A."/>
            <person name="Ola A."/>
            <person name="Ogura Y."/>
            <person name="Katsura K."/>
            <person name="Hayashi T."/>
        </authorList>
    </citation>
    <scope>NUCLEOTIDE SEQUENCE</scope>
    <source>
        <strain evidence="1">NBRC 15686</strain>
    </source>
</reference>
<sequence length="149" mass="15805">MSSLVSPLHVGRLNGRPLRFFRAPLAGTHLPWHAFDDLQACLALPEDVRAGLKRDLMADWGRDVRTVATVEGIVTIAPHWMAAGLVGAVAGRVGDDIDLTVAYQQALFSAWIELTGDMPAADSLALLQAALCNMLADRVRAGFGGGSTA</sequence>
<evidence type="ECO:0000313" key="2">
    <source>
        <dbReference type="Proteomes" id="UP001055039"/>
    </source>
</evidence>
<dbReference type="Proteomes" id="UP001055039">
    <property type="component" value="Unassembled WGS sequence"/>
</dbReference>
<proteinExistence type="predicted"/>
<evidence type="ECO:0000313" key="1">
    <source>
        <dbReference type="EMBL" id="GJE66889.1"/>
    </source>
</evidence>
<reference evidence="1" key="1">
    <citation type="journal article" date="2021" name="Front. Microbiol.">
        <title>Comprehensive Comparative Genomics and Phenotyping of Methylobacterium Species.</title>
        <authorList>
            <person name="Alessa O."/>
            <person name="Ogura Y."/>
            <person name="Fujitani Y."/>
            <person name="Takami H."/>
            <person name="Hayashi T."/>
            <person name="Sahin N."/>
            <person name="Tani A."/>
        </authorList>
    </citation>
    <scope>NUCLEOTIDE SEQUENCE</scope>
    <source>
        <strain evidence="1">NBRC 15686</strain>
    </source>
</reference>
<protein>
    <submittedName>
        <fullName evidence="1">Uncharacterized protein</fullName>
    </submittedName>
</protein>
<keyword evidence="2" id="KW-1185">Reference proteome</keyword>
<accession>A0ABQ4UIC8</accession>
<comment type="caution">
    <text evidence="1">The sequence shown here is derived from an EMBL/GenBank/DDBJ whole genome shotgun (WGS) entry which is preliminary data.</text>
</comment>
<dbReference type="EMBL" id="BPRC01000018">
    <property type="protein sequence ID" value="GJE66889.1"/>
    <property type="molecule type" value="Genomic_DNA"/>
</dbReference>
<organism evidence="1 2">
    <name type="scientific">Methylorubrum aminovorans</name>
    <dbReference type="NCBI Taxonomy" id="269069"/>
    <lineage>
        <taxon>Bacteria</taxon>
        <taxon>Pseudomonadati</taxon>
        <taxon>Pseudomonadota</taxon>
        <taxon>Alphaproteobacteria</taxon>
        <taxon>Hyphomicrobiales</taxon>
        <taxon>Methylobacteriaceae</taxon>
        <taxon>Methylorubrum</taxon>
    </lineage>
</organism>
<dbReference type="RefSeq" id="WP_238226842.1">
    <property type="nucleotide sequence ID" value="NZ_BAAADH010000046.1"/>
</dbReference>
<gene>
    <name evidence="1" type="ORF">LNAOJCKE_4113</name>
</gene>